<evidence type="ECO:0000256" key="1">
    <source>
        <dbReference type="ARBA" id="ARBA00022741"/>
    </source>
</evidence>
<dbReference type="SUPFAM" id="SSF52540">
    <property type="entry name" value="P-loop containing nucleoside triphosphate hydrolases"/>
    <property type="match status" value="1"/>
</dbReference>
<dbReference type="EMBL" id="JACHJN010000004">
    <property type="protein sequence ID" value="MBB5956256.1"/>
    <property type="molecule type" value="Genomic_DNA"/>
</dbReference>
<keyword evidence="2 4" id="KW-0067">ATP-binding</keyword>
<accession>A0A841CKX6</accession>
<reference evidence="4 5" key="1">
    <citation type="submission" date="2020-08" db="EMBL/GenBank/DDBJ databases">
        <title>Genomic Encyclopedia of Type Strains, Phase III (KMG-III): the genomes of soil and plant-associated and newly described type strains.</title>
        <authorList>
            <person name="Whitman W."/>
        </authorList>
    </citation>
    <scope>NUCLEOTIDE SEQUENCE [LARGE SCALE GENOMIC DNA]</scope>
    <source>
        <strain evidence="4 5">CECT 8640</strain>
    </source>
</reference>
<dbReference type="GO" id="GO:0005524">
    <property type="term" value="F:ATP binding"/>
    <property type="evidence" value="ECO:0007669"/>
    <property type="project" value="UniProtKB-KW"/>
</dbReference>
<evidence type="ECO:0000313" key="4">
    <source>
        <dbReference type="EMBL" id="MBB5956256.1"/>
    </source>
</evidence>
<name>A0A841CKX6_9PSEU</name>
<evidence type="ECO:0000259" key="3">
    <source>
        <dbReference type="PROSITE" id="PS50893"/>
    </source>
</evidence>
<dbReference type="InterPro" id="IPR003593">
    <property type="entry name" value="AAA+_ATPase"/>
</dbReference>
<dbReference type="GO" id="GO:0016887">
    <property type="term" value="F:ATP hydrolysis activity"/>
    <property type="evidence" value="ECO:0007669"/>
    <property type="project" value="InterPro"/>
</dbReference>
<sequence>MDEAVVVSDLVKVYKNGKRPAVDGLGFTVRRGEVFGLLGPNGAGKTTTVGVLTTRVRPTSGRALVEGVDVVADSEKARRLLAVVPQRNNLDRALNVRQNLLFHAAYHGIGCAERIRLADEVLVRMGLQDHTKALVDTLSGGQAQRLMIARALMHRPKVLFLDEPSTGLDPQARLFVHERVAALHADGVTVVLTTHDMDEAHKLCDRVGIVDHGKLLALDSPTALTDTLPGSTTLSVTVGLDGTGPDPVDHALSAVDGVQRVERIADADGAHLFRLYTDIAPAVALPDVVRTLERLDCAVTDLAIGKPSLEDVFIHLTGRELR</sequence>
<dbReference type="Gene3D" id="3.40.50.300">
    <property type="entry name" value="P-loop containing nucleotide triphosphate hydrolases"/>
    <property type="match status" value="1"/>
</dbReference>
<dbReference type="PROSITE" id="PS00211">
    <property type="entry name" value="ABC_TRANSPORTER_1"/>
    <property type="match status" value="1"/>
</dbReference>
<dbReference type="InterPro" id="IPR017871">
    <property type="entry name" value="ABC_transporter-like_CS"/>
</dbReference>
<dbReference type="InterPro" id="IPR027417">
    <property type="entry name" value="P-loop_NTPase"/>
</dbReference>
<evidence type="ECO:0000256" key="2">
    <source>
        <dbReference type="ARBA" id="ARBA00022840"/>
    </source>
</evidence>
<evidence type="ECO:0000313" key="5">
    <source>
        <dbReference type="Proteomes" id="UP000547510"/>
    </source>
</evidence>
<feature type="domain" description="ABC transporter" evidence="3">
    <location>
        <begin position="5"/>
        <end position="237"/>
    </location>
</feature>
<keyword evidence="5" id="KW-1185">Reference proteome</keyword>
<proteinExistence type="predicted"/>
<dbReference type="Proteomes" id="UP000547510">
    <property type="component" value="Unassembled WGS sequence"/>
</dbReference>
<dbReference type="Pfam" id="PF00005">
    <property type="entry name" value="ABC_tran"/>
    <property type="match status" value="1"/>
</dbReference>
<dbReference type="InterPro" id="IPR003439">
    <property type="entry name" value="ABC_transporter-like_ATP-bd"/>
</dbReference>
<comment type="caution">
    <text evidence="4">The sequence shown here is derived from an EMBL/GenBank/DDBJ whole genome shotgun (WGS) entry which is preliminary data.</text>
</comment>
<dbReference type="RefSeq" id="WP_184691067.1">
    <property type="nucleotide sequence ID" value="NZ_JACHJN010000004.1"/>
</dbReference>
<organism evidence="4 5">
    <name type="scientific">Saccharothrix tamanrassetensis</name>
    <dbReference type="NCBI Taxonomy" id="1051531"/>
    <lineage>
        <taxon>Bacteria</taxon>
        <taxon>Bacillati</taxon>
        <taxon>Actinomycetota</taxon>
        <taxon>Actinomycetes</taxon>
        <taxon>Pseudonocardiales</taxon>
        <taxon>Pseudonocardiaceae</taxon>
        <taxon>Saccharothrix</taxon>
    </lineage>
</organism>
<dbReference type="PROSITE" id="PS50893">
    <property type="entry name" value="ABC_TRANSPORTER_2"/>
    <property type="match status" value="1"/>
</dbReference>
<dbReference type="PANTHER" id="PTHR43582">
    <property type="entry name" value="LINEARMYCIN RESISTANCE ATP-BINDING PROTEIN LNRL"/>
    <property type="match status" value="1"/>
</dbReference>
<gene>
    <name evidence="4" type="ORF">FHS29_002842</name>
</gene>
<dbReference type="AlphaFoldDB" id="A0A841CKX6"/>
<dbReference type="PANTHER" id="PTHR43582:SF5">
    <property type="entry name" value="ABC TRANSPORTER"/>
    <property type="match status" value="1"/>
</dbReference>
<protein>
    <submittedName>
        <fullName evidence="4">ABC-2 type transport system ATP-binding protein</fullName>
    </submittedName>
</protein>
<dbReference type="SMART" id="SM00382">
    <property type="entry name" value="AAA"/>
    <property type="match status" value="1"/>
</dbReference>
<keyword evidence="1" id="KW-0547">Nucleotide-binding</keyword>